<organism evidence="1 2">
    <name type="scientific">Heliocybe sulcata</name>
    <dbReference type="NCBI Taxonomy" id="5364"/>
    <lineage>
        <taxon>Eukaryota</taxon>
        <taxon>Fungi</taxon>
        <taxon>Dikarya</taxon>
        <taxon>Basidiomycota</taxon>
        <taxon>Agaricomycotina</taxon>
        <taxon>Agaricomycetes</taxon>
        <taxon>Gloeophyllales</taxon>
        <taxon>Gloeophyllaceae</taxon>
        <taxon>Heliocybe</taxon>
    </lineage>
</organism>
<sequence length="253" mass="27914">MDSARLVCTRGRHTISYDIVASKRDISSSSQDSDNLAKWFCSVHSDIHREVLGKNDDVHPVALVKSGSGGTRLFDILGEISADSQDRFLEQIACRLDGSVVEYTACRAERRPNFSRKAHIHHRLPRNRPLVSIQEAVPPHDISGDVFKVMIDALHGLEAMHMVAGEVHGNLDLNTILCTAGGPQEDDVGIRGFLLDYEHSRSYGLAEFPGFALNRIMSDLPKKMGISLSDMMAALATFTHPPKSERGMEILPV</sequence>
<accession>A0A5C3MJS9</accession>
<dbReference type="Proteomes" id="UP000305948">
    <property type="component" value="Unassembled WGS sequence"/>
</dbReference>
<evidence type="ECO:0000313" key="1">
    <source>
        <dbReference type="EMBL" id="TFK45490.1"/>
    </source>
</evidence>
<dbReference type="EMBL" id="ML213542">
    <property type="protein sequence ID" value="TFK45490.1"/>
    <property type="molecule type" value="Genomic_DNA"/>
</dbReference>
<keyword evidence="2" id="KW-1185">Reference proteome</keyword>
<name>A0A5C3MJS9_9AGAM</name>
<evidence type="ECO:0000313" key="2">
    <source>
        <dbReference type="Proteomes" id="UP000305948"/>
    </source>
</evidence>
<protein>
    <recommendedName>
        <fullName evidence="3">Fungal-type protein kinase domain-containing protein</fullName>
    </recommendedName>
</protein>
<reference evidence="1 2" key="1">
    <citation type="journal article" date="2019" name="Nat. Ecol. Evol.">
        <title>Megaphylogeny resolves global patterns of mushroom evolution.</title>
        <authorList>
            <person name="Varga T."/>
            <person name="Krizsan K."/>
            <person name="Foldi C."/>
            <person name="Dima B."/>
            <person name="Sanchez-Garcia M."/>
            <person name="Sanchez-Ramirez S."/>
            <person name="Szollosi G.J."/>
            <person name="Szarkandi J.G."/>
            <person name="Papp V."/>
            <person name="Albert L."/>
            <person name="Andreopoulos W."/>
            <person name="Angelini C."/>
            <person name="Antonin V."/>
            <person name="Barry K.W."/>
            <person name="Bougher N.L."/>
            <person name="Buchanan P."/>
            <person name="Buyck B."/>
            <person name="Bense V."/>
            <person name="Catcheside P."/>
            <person name="Chovatia M."/>
            <person name="Cooper J."/>
            <person name="Damon W."/>
            <person name="Desjardin D."/>
            <person name="Finy P."/>
            <person name="Geml J."/>
            <person name="Haridas S."/>
            <person name="Hughes K."/>
            <person name="Justo A."/>
            <person name="Karasinski D."/>
            <person name="Kautmanova I."/>
            <person name="Kiss B."/>
            <person name="Kocsube S."/>
            <person name="Kotiranta H."/>
            <person name="LaButti K.M."/>
            <person name="Lechner B.E."/>
            <person name="Liimatainen K."/>
            <person name="Lipzen A."/>
            <person name="Lukacs Z."/>
            <person name="Mihaltcheva S."/>
            <person name="Morgado L.N."/>
            <person name="Niskanen T."/>
            <person name="Noordeloos M.E."/>
            <person name="Ohm R.A."/>
            <person name="Ortiz-Santana B."/>
            <person name="Ovrebo C."/>
            <person name="Racz N."/>
            <person name="Riley R."/>
            <person name="Savchenko A."/>
            <person name="Shiryaev A."/>
            <person name="Soop K."/>
            <person name="Spirin V."/>
            <person name="Szebenyi C."/>
            <person name="Tomsovsky M."/>
            <person name="Tulloss R.E."/>
            <person name="Uehling J."/>
            <person name="Grigoriev I.V."/>
            <person name="Vagvolgyi C."/>
            <person name="Papp T."/>
            <person name="Martin F.M."/>
            <person name="Miettinen O."/>
            <person name="Hibbett D.S."/>
            <person name="Nagy L.G."/>
        </authorList>
    </citation>
    <scope>NUCLEOTIDE SEQUENCE [LARGE SCALE GENOMIC DNA]</scope>
    <source>
        <strain evidence="1 2">OMC1185</strain>
    </source>
</reference>
<feature type="non-terminal residue" evidence="1">
    <location>
        <position position="253"/>
    </location>
</feature>
<dbReference type="AlphaFoldDB" id="A0A5C3MJS9"/>
<evidence type="ECO:0008006" key="3">
    <source>
        <dbReference type="Google" id="ProtNLM"/>
    </source>
</evidence>
<gene>
    <name evidence="1" type="ORF">OE88DRAFT_1669209</name>
</gene>
<proteinExistence type="predicted"/>